<dbReference type="HOGENOM" id="CLU_073320_2_1_5"/>
<evidence type="ECO:0000256" key="1">
    <source>
        <dbReference type="SAM" id="MobiDB-lite"/>
    </source>
</evidence>
<dbReference type="EMBL" id="CP003236">
    <property type="protein sequence ID" value="AFK54829.1"/>
    <property type="molecule type" value="Genomic_DNA"/>
</dbReference>
<dbReference type="InterPro" id="IPR007435">
    <property type="entry name" value="DUF484"/>
</dbReference>
<dbReference type="PANTHER" id="PTHR38765">
    <property type="entry name" value="DUF484 DOMAIN-CONTAINING PROTEIN"/>
    <property type="match status" value="1"/>
</dbReference>
<evidence type="ECO:0000313" key="2">
    <source>
        <dbReference type="EMBL" id="AFK54829.1"/>
    </source>
</evidence>
<feature type="region of interest" description="Disordered" evidence="1">
    <location>
        <begin position="1"/>
        <end position="42"/>
    </location>
</feature>
<reference evidence="2 3" key="1">
    <citation type="journal article" date="2012" name="J. Am. Chem. Soc.">
        <title>Bacterial biosynthesis and maturation of the didemnin anti-cancer agents.</title>
        <authorList>
            <person name="Xu Y."/>
            <person name="Kersten R.D."/>
            <person name="Nam S.J."/>
            <person name="Lu L."/>
            <person name="Al-Suwailem A.M."/>
            <person name="Zheng H."/>
            <person name="Fenical W."/>
            <person name="Dorrestein P.C."/>
            <person name="Moore B.S."/>
            <person name="Qian P.Y."/>
        </authorList>
    </citation>
    <scope>NUCLEOTIDE SEQUENCE [LARGE SCALE GENOMIC DNA]</scope>
    <source>
        <strain evidence="2 3">KA081020-065</strain>
    </source>
</reference>
<dbReference type="AlphaFoldDB" id="I3TPZ1"/>
<dbReference type="eggNOG" id="COG3159">
    <property type="taxonomic scope" value="Bacteria"/>
</dbReference>
<dbReference type="Proteomes" id="UP000005258">
    <property type="component" value="Chromosome"/>
</dbReference>
<keyword evidence="3" id="KW-1185">Reference proteome</keyword>
<dbReference type="Gene3D" id="3.30.450.40">
    <property type="match status" value="1"/>
</dbReference>
<protein>
    <recommendedName>
        <fullName evidence="4">DUF484 domain-containing protein</fullName>
    </recommendedName>
</protein>
<name>I3TPZ1_TISMK</name>
<gene>
    <name evidence="2" type="ordered locus">TMO_2991</name>
</gene>
<accession>I3TPZ1</accession>
<dbReference type="KEGG" id="tmo:TMO_2991"/>
<dbReference type="InterPro" id="IPR029016">
    <property type="entry name" value="GAF-like_dom_sf"/>
</dbReference>
<dbReference type="Pfam" id="PF04340">
    <property type="entry name" value="DUF484"/>
    <property type="match status" value="1"/>
</dbReference>
<sequence length="265" mass="28526">MTLRVDPAAAPFHIEGQPPSRHPEADRPAKMTSSSDTAAPAAGRPIQDADVLAHLARHPDFFQRHPEALEALVLPGRRHGDGVVDMQRFQIDRLARTVDDMRSNQKRLIGTVQANAEIDQRVRQSVLALVEAQTVDAVVDRLVQAVPQALGIECALVAAEGDAGRMPAGVTALPPGTIDRLLGAGRPLRLRGRIEADARAPLWTGNDTVRSDAVVRLETRADMPPMVMVLGNGREATWHDGQASDLLDFLAAVAARCLARSWPGA</sequence>
<proteinExistence type="predicted"/>
<evidence type="ECO:0000313" key="3">
    <source>
        <dbReference type="Proteomes" id="UP000005258"/>
    </source>
</evidence>
<dbReference type="STRING" id="1110502.TMO_2991"/>
<dbReference type="PANTHER" id="PTHR38765:SF1">
    <property type="entry name" value="DUF484 DOMAIN-CONTAINING PROTEIN"/>
    <property type="match status" value="1"/>
</dbReference>
<organism evidence="2 3">
    <name type="scientific">Tistrella mobilis (strain KA081020-065)</name>
    <dbReference type="NCBI Taxonomy" id="1110502"/>
    <lineage>
        <taxon>Bacteria</taxon>
        <taxon>Pseudomonadati</taxon>
        <taxon>Pseudomonadota</taxon>
        <taxon>Alphaproteobacteria</taxon>
        <taxon>Geminicoccales</taxon>
        <taxon>Geminicoccaceae</taxon>
        <taxon>Tistrella</taxon>
    </lineage>
</organism>
<evidence type="ECO:0008006" key="4">
    <source>
        <dbReference type="Google" id="ProtNLM"/>
    </source>
</evidence>